<dbReference type="GO" id="GO:0005737">
    <property type="term" value="C:cytoplasm"/>
    <property type="evidence" value="ECO:0007669"/>
    <property type="project" value="TreeGrafter"/>
</dbReference>
<dbReference type="AlphaFoldDB" id="A0A6G3MDW4"/>
<evidence type="ECO:0000259" key="3">
    <source>
        <dbReference type="PROSITE" id="PS51339"/>
    </source>
</evidence>
<dbReference type="GO" id="GO:0016020">
    <property type="term" value="C:membrane"/>
    <property type="evidence" value="ECO:0007669"/>
    <property type="project" value="TreeGrafter"/>
</dbReference>
<dbReference type="SUPFAM" id="SSF52799">
    <property type="entry name" value="(Phosphotyrosine protein) phosphatases II"/>
    <property type="match status" value="1"/>
</dbReference>
<organism evidence="4">
    <name type="scientific">Henneguya salminicola</name>
    <name type="common">Myxosporean</name>
    <dbReference type="NCBI Taxonomy" id="69463"/>
    <lineage>
        <taxon>Eukaryota</taxon>
        <taxon>Metazoa</taxon>
        <taxon>Cnidaria</taxon>
        <taxon>Myxozoa</taxon>
        <taxon>Myxosporea</taxon>
        <taxon>Bivalvulida</taxon>
        <taxon>Platysporina</taxon>
        <taxon>Myxobolidae</taxon>
        <taxon>Henneguya</taxon>
    </lineage>
</organism>
<evidence type="ECO:0000313" key="4">
    <source>
        <dbReference type="EMBL" id="NDJ92174.1"/>
    </source>
</evidence>
<dbReference type="PANTHER" id="PTHR10807">
    <property type="entry name" value="MYOTUBULARIN-RELATED"/>
    <property type="match status" value="1"/>
</dbReference>
<feature type="domain" description="Myotubularin phosphatase" evidence="3">
    <location>
        <begin position="118"/>
        <end position="318"/>
    </location>
</feature>
<dbReference type="PANTHER" id="PTHR10807:SF128">
    <property type="entry name" value="PHOSPHATIDYLINOSITOL-3,5-BISPHOSPHATE 3-PHOSPHATASE"/>
    <property type="match status" value="1"/>
</dbReference>
<dbReference type="InterPro" id="IPR030564">
    <property type="entry name" value="Myotubularin"/>
</dbReference>
<name>A0A6G3MDW4_HENSL</name>
<evidence type="ECO:0000256" key="2">
    <source>
        <dbReference type="PIRSR" id="PIRSR630564-2"/>
    </source>
</evidence>
<accession>A0A6G3MDW4</accession>
<protein>
    <submittedName>
        <fullName evidence="4">Myotubularin-related protein 8 (Trinotate prediction)</fullName>
    </submittedName>
</protein>
<dbReference type="GO" id="GO:0046856">
    <property type="term" value="P:phosphatidylinositol dephosphorylation"/>
    <property type="evidence" value="ECO:0007669"/>
    <property type="project" value="TreeGrafter"/>
</dbReference>
<feature type="binding site" evidence="2">
    <location>
        <begin position="269"/>
        <end position="270"/>
    </location>
    <ligand>
        <name>substrate</name>
    </ligand>
</feature>
<dbReference type="PROSITE" id="PS51339">
    <property type="entry name" value="PPASE_MYOTUBULARIN"/>
    <property type="match status" value="1"/>
</dbReference>
<comment type="similarity">
    <text evidence="1">Belongs to the protein-tyrosine phosphatase family. Non-receptor class myotubularin subfamily.</text>
</comment>
<dbReference type="Pfam" id="PF06602">
    <property type="entry name" value="Myotub-related"/>
    <property type="match status" value="1"/>
</dbReference>
<reference evidence="4" key="1">
    <citation type="submission" date="2018-11" db="EMBL/GenBank/DDBJ databases">
        <title>Henneguya salminicola genome and transcriptome.</title>
        <authorList>
            <person name="Yahalomi D."/>
            <person name="Atkinson S.D."/>
            <person name="Neuhof M."/>
            <person name="Chang E.S."/>
            <person name="Philippe H."/>
            <person name="Cartwright P."/>
            <person name="Bartholomew J.L."/>
            <person name="Huchon D."/>
        </authorList>
    </citation>
    <scope>NUCLEOTIDE SEQUENCE</scope>
    <source>
        <strain evidence="4">Hz1</strain>
        <tissue evidence="4">Whole</tissue>
    </source>
</reference>
<dbReference type="InterPro" id="IPR029021">
    <property type="entry name" value="Prot-tyrosine_phosphatase-like"/>
</dbReference>
<dbReference type="InterPro" id="IPR010569">
    <property type="entry name" value="Myotubularin-like_Pase_dom"/>
</dbReference>
<evidence type="ECO:0000256" key="1">
    <source>
        <dbReference type="ARBA" id="ARBA00007471"/>
    </source>
</evidence>
<dbReference type="EMBL" id="GHBP01000179">
    <property type="protein sequence ID" value="NDJ92174.1"/>
    <property type="molecule type" value="Transcribed_RNA"/>
</dbReference>
<proteinExistence type="inferred from homology"/>
<dbReference type="GO" id="GO:0004438">
    <property type="term" value="F:phosphatidylinositol-3-phosphate phosphatase activity"/>
    <property type="evidence" value="ECO:0007669"/>
    <property type="project" value="TreeGrafter"/>
</dbReference>
<sequence>MITESGVRYSSFIGAGIKTGHIILAKDCFEFVSDDSMYRNRNSYACISGLEIQKLSESIVIQVICRDFANFTLFLSNDPPSIQIAYHIQNKINITSIFELPAFTNPLFYSIICDKNYGWAIYNKREDFNRMCGHVLNNFIESSVNAKYDVCPTYPNVIFVPKGIRGQNTLMGSSKFRSKGRLPVLSYFYNINNTCIIRCAQPLSGLRNKCYEDIHLLRLFWEMNEPNKKLHIYDARPKINAMANKAQGKGFEDLKDYDFCCFDFLDIPNIHVVRDSIKKYVNVVRSKFTTMSSFWQLIHSTNWPTYIVLIIQSSLTIASVFQTEIIVRSFTTMVSIVLYIAQMDGIVLLSYAHYQVFF</sequence>